<evidence type="ECO:0000313" key="2">
    <source>
        <dbReference type="EMBL" id="GKT29698.1"/>
    </source>
</evidence>
<accession>A0ABQ5KAX1</accession>
<dbReference type="Proteomes" id="UP001057375">
    <property type="component" value="Unassembled WGS sequence"/>
</dbReference>
<protein>
    <submittedName>
        <fullName evidence="2">Uncharacterized protein</fullName>
    </submittedName>
</protein>
<feature type="coiled-coil region" evidence="1">
    <location>
        <begin position="47"/>
        <end position="102"/>
    </location>
</feature>
<keyword evidence="1" id="KW-0175">Coiled coil</keyword>
<feature type="non-terminal residue" evidence="2">
    <location>
        <position position="1"/>
    </location>
</feature>
<evidence type="ECO:0000256" key="1">
    <source>
        <dbReference type="SAM" id="Coils"/>
    </source>
</evidence>
<organism evidence="2 3">
    <name type="scientific">Aduncisulcus paluster</name>
    <dbReference type="NCBI Taxonomy" id="2918883"/>
    <lineage>
        <taxon>Eukaryota</taxon>
        <taxon>Metamonada</taxon>
        <taxon>Carpediemonas-like organisms</taxon>
        <taxon>Aduncisulcus</taxon>
    </lineage>
</organism>
<name>A0ABQ5KAX1_9EUKA</name>
<gene>
    <name evidence="2" type="ORF">ADUPG1_005317</name>
</gene>
<keyword evidence="3" id="KW-1185">Reference proteome</keyword>
<proteinExistence type="predicted"/>
<evidence type="ECO:0000313" key="3">
    <source>
        <dbReference type="Proteomes" id="UP001057375"/>
    </source>
</evidence>
<comment type="caution">
    <text evidence="2">The sequence shown here is derived from an EMBL/GenBank/DDBJ whole genome shotgun (WGS) entry which is preliminary data.</text>
</comment>
<reference evidence="2" key="1">
    <citation type="submission" date="2022-03" db="EMBL/GenBank/DDBJ databases">
        <title>Draft genome sequence of Aduncisulcus paluster, a free-living microaerophilic Fornicata.</title>
        <authorList>
            <person name="Yuyama I."/>
            <person name="Kume K."/>
            <person name="Tamura T."/>
            <person name="Inagaki Y."/>
            <person name="Hashimoto T."/>
        </authorList>
    </citation>
    <scope>NUCLEOTIDE SEQUENCE</scope>
    <source>
        <strain evidence="2">NY0171</strain>
    </source>
</reference>
<dbReference type="EMBL" id="BQXS01008433">
    <property type="protein sequence ID" value="GKT29698.1"/>
    <property type="molecule type" value="Genomic_DNA"/>
</dbReference>
<sequence>LQNELKEKGEAHKAVEAEFNKLVEHTATYEHSILELRKEVDKVCGELAEKDQRLKLAENKTEALEKTAKDKDVEIEMLRSKLAQVEKERDATRLELSEFIETFDSSS</sequence>